<name>A0A9N7TXX0_PLEPL</name>
<comment type="caution">
    <text evidence="2">The sequence shown here is derived from an EMBL/GenBank/DDBJ whole genome shotgun (WGS) entry which is preliminary data.</text>
</comment>
<feature type="compositionally biased region" description="Low complexity" evidence="1">
    <location>
        <begin position="37"/>
        <end position="48"/>
    </location>
</feature>
<evidence type="ECO:0000313" key="2">
    <source>
        <dbReference type="EMBL" id="CAB1421014.1"/>
    </source>
</evidence>
<feature type="region of interest" description="Disordered" evidence="1">
    <location>
        <begin position="1"/>
        <end position="48"/>
    </location>
</feature>
<feature type="compositionally biased region" description="Basic and acidic residues" evidence="1">
    <location>
        <begin position="1"/>
        <end position="13"/>
    </location>
</feature>
<organism evidence="2 3">
    <name type="scientific">Pleuronectes platessa</name>
    <name type="common">European plaice</name>
    <dbReference type="NCBI Taxonomy" id="8262"/>
    <lineage>
        <taxon>Eukaryota</taxon>
        <taxon>Metazoa</taxon>
        <taxon>Chordata</taxon>
        <taxon>Craniata</taxon>
        <taxon>Vertebrata</taxon>
        <taxon>Euteleostomi</taxon>
        <taxon>Actinopterygii</taxon>
        <taxon>Neopterygii</taxon>
        <taxon>Teleostei</taxon>
        <taxon>Neoteleostei</taxon>
        <taxon>Acanthomorphata</taxon>
        <taxon>Carangaria</taxon>
        <taxon>Pleuronectiformes</taxon>
        <taxon>Pleuronectoidei</taxon>
        <taxon>Pleuronectidae</taxon>
        <taxon>Pleuronectes</taxon>
    </lineage>
</organism>
<proteinExistence type="predicted"/>
<feature type="compositionally biased region" description="Polar residues" evidence="1">
    <location>
        <begin position="85"/>
        <end position="99"/>
    </location>
</feature>
<dbReference type="Proteomes" id="UP001153269">
    <property type="component" value="Unassembled WGS sequence"/>
</dbReference>
<gene>
    <name evidence="2" type="ORF">PLEPLA_LOCUS8895</name>
</gene>
<feature type="region of interest" description="Disordered" evidence="1">
    <location>
        <begin position="83"/>
        <end position="103"/>
    </location>
</feature>
<accession>A0A9N7TXX0</accession>
<reference evidence="2" key="1">
    <citation type="submission" date="2020-03" db="EMBL/GenBank/DDBJ databases">
        <authorList>
            <person name="Weist P."/>
        </authorList>
    </citation>
    <scope>NUCLEOTIDE SEQUENCE</scope>
</reference>
<evidence type="ECO:0000313" key="3">
    <source>
        <dbReference type="Proteomes" id="UP001153269"/>
    </source>
</evidence>
<protein>
    <submittedName>
        <fullName evidence="2">Uncharacterized protein</fullName>
    </submittedName>
</protein>
<dbReference type="AlphaFoldDB" id="A0A9N7TXX0"/>
<evidence type="ECO:0000256" key="1">
    <source>
        <dbReference type="SAM" id="MobiDB-lite"/>
    </source>
</evidence>
<sequence length="116" mass="12248">MSSPEARPREHRSLRATGWLSPVVNQSATPGTPVKASSSSSPSSLCPSPTAALQLVVSIFVLSVTYQHCLSWRVPGQWGQRGTKAWSSSQLPGQTSSCNAPPLPSPFLFTGSVPQS</sequence>
<dbReference type="EMBL" id="CADEAL010000499">
    <property type="protein sequence ID" value="CAB1421014.1"/>
    <property type="molecule type" value="Genomic_DNA"/>
</dbReference>
<keyword evidence="3" id="KW-1185">Reference proteome</keyword>